<evidence type="ECO:0000256" key="3">
    <source>
        <dbReference type="ARBA" id="ARBA00022989"/>
    </source>
</evidence>
<keyword evidence="4 5" id="KW-0472">Membrane</keyword>
<keyword evidence="2 5" id="KW-0812">Transmembrane</keyword>
<evidence type="ECO:0000256" key="1">
    <source>
        <dbReference type="ARBA" id="ARBA00004141"/>
    </source>
</evidence>
<feature type="transmembrane region" description="Helical" evidence="5">
    <location>
        <begin position="83"/>
        <end position="104"/>
    </location>
</feature>
<protein>
    <submittedName>
        <fullName evidence="7">FUSC family protein</fullName>
    </submittedName>
</protein>
<keyword evidence="3 5" id="KW-1133">Transmembrane helix</keyword>
<dbReference type="RefSeq" id="WP_249285490.1">
    <property type="nucleotide sequence ID" value="NZ_JACRSO010000004.1"/>
</dbReference>
<reference evidence="7" key="1">
    <citation type="submission" date="2020-08" db="EMBL/GenBank/DDBJ databases">
        <title>Genome public.</title>
        <authorList>
            <person name="Liu C."/>
            <person name="Sun Q."/>
        </authorList>
    </citation>
    <scope>NUCLEOTIDE SEQUENCE</scope>
    <source>
        <strain evidence="7">NSJ-44</strain>
    </source>
</reference>
<proteinExistence type="predicted"/>
<evidence type="ECO:0000313" key="7">
    <source>
        <dbReference type="EMBL" id="MBC8529664.1"/>
    </source>
</evidence>
<keyword evidence="8" id="KW-1185">Reference proteome</keyword>
<evidence type="ECO:0000256" key="4">
    <source>
        <dbReference type="ARBA" id="ARBA00023136"/>
    </source>
</evidence>
<dbReference type="InterPro" id="IPR049453">
    <property type="entry name" value="Memb_transporter_dom"/>
</dbReference>
<organism evidence="7 8">
    <name type="scientific">Luoshenia tenuis</name>
    <dbReference type="NCBI Taxonomy" id="2763654"/>
    <lineage>
        <taxon>Bacteria</taxon>
        <taxon>Bacillati</taxon>
        <taxon>Bacillota</taxon>
        <taxon>Clostridia</taxon>
        <taxon>Christensenellales</taxon>
        <taxon>Christensenellaceae</taxon>
        <taxon>Luoshenia</taxon>
    </lineage>
</organism>
<feature type="transmembrane region" description="Helical" evidence="5">
    <location>
        <begin position="110"/>
        <end position="128"/>
    </location>
</feature>
<evidence type="ECO:0000259" key="6">
    <source>
        <dbReference type="Pfam" id="PF13515"/>
    </source>
</evidence>
<feature type="transmembrane region" description="Helical" evidence="5">
    <location>
        <begin position="55"/>
        <end position="76"/>
    </location>
</feature>
<dbReference type="Proteomes" id="UP000654279">
    <property type="component" value="Unassembled WGS sequence"/>
</dbReference>
<dbReference type="AlphaFoldDB" id="A0A926D2B8"/>
<comment type="subcellular location">
    <subcellularLocation>
        <location evidence="1">Membrane</location>
        <topology evidence="1">Multi-pass membrane protein</topology>
    </subcellularLocation>
</comment>
<gene>
    <name evidence="7" type="ORF">H8699_09515</name>
</gene>
<evidence type="ECO:0000313" key="8">
    <source>
        <dbReference type="Proteomes" id="UP000654279"/>
    </source>
</evidence>
<evidence type="ECO:0000256" key="2">
    <source>
        <dbReference type="ARBA" id="ARBA00022692"/>
    </source>
</evidence>
<dbReference type="GO" id="GO:0016020">
    <property type="term" value="C:membrane"/>
    <property type="evidence" value="ECO:0007669"/>
    <property type="project" value="UniProtKB-SubCell"/>
</dbReference>
<name>A0A926D2B8_9FIRM</name>
<feature type="transmembrane region" description="Helical" evidence="5">
    <location>
        <begin position="140"/>
        <end position="157"/>
    </location>
</feature>
<evidence type="ECO:0000256" key="5">
    <source>
        <dbReference type="SAM" id="Phobius"/>
    </source>
</evidence>
<comment type="caution">
    <text evidence="7">The sequence shown here is derived from an EMBL/GenBank/DDBJ whole genome shotgun (WGS) entry which is preliminary data.</text>
</comment>
<dbReference type="EMBL" id="JACRSO010000004">
    <property type="protein sequence ID" value="MBC8529664.1"/>
    <property type="molecule type" value="Genomic_DNA"/>
</dbReference>
<accession>A0A926D2B8</accession>
<sequence>MTRWPGVGMRMLKSVLAVWLCLMLGLLRPGGMPFYSAIAAVLCTQPDVRGSLKVGLNRTVGTLLGGAAGMGMLYALKGMGVPALGAGHYTLIALALLPLMYLTVLLEKRPATYITCVVFLSVTISHGADSVPWLFALNRVVDTLIGIAVALAVNFLLPGGRGGERLKRGKGDALRPTK</sequence>
<feature type="domain" description="Integral membrane bound transporter" evidence="6">
    <location>
        <begin position="20"/>
        <end position="153"/>
    </location>
</feature>
<dbReference type="Pfam" id="PF13515">
    <property type="entry name" value="FUSC_2"/>
    <property type="match status" value="1"/>
</dbReference>